<name>A0A645CLI1_9ZZZZ</name>
<dbReference type="EMBL" id="VSSQ01028240">
    <property type="protein sequence ID" value="MPM77870.1"/>
    <property type="molecule type" value="Genomic_DNA"/>
</dbReference>
<dbReference type="AlphaFoldDB" id="A0A645CLI1"/>
<accession>A0A645CLI1</accession>
<gene>
    <name evidence="1" type="ORF">SDC9_124878</name>
</gene>
<proteinExistence type="predicted"/>
<sequence length="169" mass="19202">MLGQLFIGQPLTRTQGTFDNPTPNGAINQILCRLGAHRPGLFRNGHACSFLRGAFCRSASDISHTIISHEWQGVNRSGPELFTLRKQRLHNLFIFLRYTFNHQEKPFLTPPSLQKTVPSAGERLARFFLSLKNVIQIAKEPKNCYAVRRAIQISCSWEREDWSYAGASD</sequence>
<comment type="caution">
    <text evidence="1">The sequence shown here is derived from an EMBL/GenBank/DDBJ whole genome shotgun (WGS) entry which is preliminary data.</text>
</comment>
<protein>
    <submittedName>
        <fullName evidence="1">Uncharacterized protein</fullName>
    </submittedName>
</protein>
<reference evidence="1" key="1">
    <citation type="submission" date="2019-08" db="EMBL/GenBank/DDBJ databases">
        <authorList>
            <person name="Kucharzyk K."/>
            <person name="Murdoch R.W."/>
            <person name="Higgins S."/>
            <person name="Loffler F."/>
        </authorList>
    </citation>
    <scope>NUCLEOTIDE SEQUENCE</scope>
</reference>
<evidence type="ECO:0000313" key="1">
    <source>
        <dbReference type="EMBL" id="MPM77870.1"/>
    </source>
</evidence>
<organism evidence="1">
    <name type="scientific">bioreactor metagenome</name>
    <dbReference type="NCBI Taxonomy" id="1076179"/>
    <lineage>
        <taxon>unclassified sequences</taxon>
        <taxon>metagenomes</taxon>
        <taxon>ecological metagenomes</taxon>
    </lineage>
</organism>